<evidence type="ECO:0000256" key="8">
    <source>
        <dbReference type="ARBA" id="ARBA00022723"/>
    </source>
</evidence>
<dbReference type="PANTHER" id="PTHR30001:SF0">
    <property type="entry name" value="RIBONUCLEASE G"/>
    <property type="match status" value="1"/>
</dbReference>
<feature type="compositionally biased region" description="Low complexity" evidence="16">
    <location>
        <begin position="269"/>
        <end position="282"/>
    </location>
</feature>
<evidence type="ECO:0000256" key="9">
    <source>
        <dbReference type="ARBA" id="ARBA00022801"/>
    </source>
</evidence>
<dbReference type="SUPFAM" id="SSF50249">
    <property type="entry name" value="Nucleic acid-binding proteins"/>
    <property type="match status" value="1"/>
</dbReference>
<keyword evidence="11" id="KW-0460">Magnesium</keyword>
<feature type="compositionally biased region" description="Low complexity" evidence="16">
    <location>
        <begin position="294"/>
        <end position="329"/>
    </location>
</feature>
<dbReference type="InterPro" id="IPR012340">
    <property type="entry name" value="NA-bd_OB-fold"/>
</dbReference>
<feature type="compositionally biased region" description="Low complexity" evidence="16">
    <location>
        <begin position="952"/>
        <end position="962"/>
    </location>
</feature>
<comment type="subcellular location">
    <subcellularLocation>
        <location evidence="3">Cytoplasm</location>
    </subcellularLocation>
</comment>
<keyword evidence="9" id="KW-0378">Hydrolase</keyword>
<sequence>MLENEPEGGERTGANPADDTAENSTAGVASGATGAAPDTPALGEVTDAVSGAADLGAAAAGEPPTRRRASRRRVTPVSKPEPTDVPVEAPSTSIVGSGEAPQAEVFAPVAADLDAAPPAPRRRRKATTQKAAVEPLDAAEVAAAGSDVVPPVKVTRTRRKKAVPAVAEPVAETPTAAEPSPSEPAAGTDFGAAAPPPEAAAPPTGAEPAAEPAPGTAAAAPGGATTSSRGAAAPEGAPATPSGGETATSSGDETATSSDGAAVEPGPDAAVAPPARETAAEPAPEPRSRRRRAALTAPTVLFMAPEEVTARAAAAAAAAAAELPAAAEPETAEEPAEPTRRRRRGRREAEPAPVVEVEEEPDALAEENAEEEEDDEEGLSGRRRRRRGRRGRGRGKGGADDLEENETEEPVEAEADEADEEETSEESGDEAEGGDGVTRRRRRRRRRGAGDTEGAADDGVPTVVKIREPRRTVDEVQGVSGSTRLEAKRQRRRDGREQRRTRPPILSESEFLARREAVDRVMAVRQRGDRTQIAVLEDGVLVEHYVTRNSAATMAGNVYLGKVQNVLPSMEAAFVDIGRGRNAVLYAGEVNWDTTGLEGRARSIEQALKSGDSVLVQVTKDPIGHKGARLTSHIALSGRHLVYVPGGNASGISRKLPDTERKRLRDALKKLVPEGAGVIVRTAAEGASEDELARDVKRLQAQWEDIQAKATEGGAPVLLYEEPDLVIRVVRDLFNEDFRELVLEGDESYDMVESYLSHVSPDLVTRLRRHVGTTDVFAEYRIDEQILKGLDRKVFLPSGGHLVIDRTEAMTVVDVNTGKYTGAGGNLEETVTRNNLEAAEEIVRQLRLRDIGGIVVIDFIDMVLESNRELVLRRLTECLGRDRTKHQVTEITSLGLVQMTRKRIGAGLLEAFSETCDCCKGRGLIIHTEPVPEKTRSGSGSGSGGGGDKVKAVAAAGGTVAAEPASGSSRRRARKNAPAERTVVEVTETDTTTSVDADYHDTMGYDLSRYETQTPAASDIADSQQGESARLAAPDDPDALGESDEEDATDGGSGRRRSRRGGARRRTRP</sequence>
<evidence type="ECO:0000256" key="1">
    <source>
        <dbReference type="ARBA" id="ARBA00001946"/>
    </source>
</evidence>
<evidence type="ECO:0000256" key="15">
    <source>
        <dbReference type="ARBA" id="ARBA00072999"/>
    </source>
</evidence>
<feature type="compositionally biased region" description="Acidic residues" evidence="16">
    <location>
        <begin position="356"/>
        <end position="378"/>
    </location>
</feature>
<dbReference type="PROSITE" id="PS50126">
    <property type="entry name" value="S1"/>
    <property type="match status" value="1"/>
</dbReference>
<feature type="compositionally biased region" description="Acidic residues" evidence="16">
    <location>
        <begin position="400"/>
        <end position="433"/>
    </location>
</feature>
<dbReference type="OrthoDB" id="9804278at2"/>
<dbReference type="GO" id="GO:0006397">
    <property type="term" value="P:mRNA processing"/>
    <property type="evidence" value="ECO:0007669"/>
    <property type="project" value="UniProtKB-KW"/>
</dbReference>
<dbReference type="InterPro" id="IPR004659">
    <property type="entry name" value="RNase_E/G"/>
</dbReference>
<comment type="caution">
    <text evidence="18">The sequence shown here is derived from an EMBL/GenBank/DDBJ whole genome shotgun (WGS) entry which is preliminary data.</text>
</comment>
<comment type="cofactor">
    <cofactor evidence="2">
        <name>Zn(2+)</name>
        <dbReference type="ChEBI" id="CHEBI:29105"/>
    </cofactor>
</comment>
<evidence type="ECO:0000256" key="16">
    <source>
        <dbReference type="SAM" id="MobiDB-lite"/>
    </source>
</evidence>
<reference evidence="18 19" key="1">
    <citation type="submission" date="2018-01" db="EMBL/GenBank/DDBJ databases">
        <title>Draft genome sequence of Jishengella endophytica.</title>
        <authorList>
            <person name="Sahin N."/>
            <person name="Ay H."/>
            <person name="Saygin H."/>
        </authorList>
    </citation>
    <scope>NUCLEOTIDE SEQUENCE [LARGE SCALE GENOMIC DNA]</scope>
    <source>
        <strain evidence="18 19">DSM 45430</strain>
    </source>
</reference>
<dbReference type="SMART" id="SM00316">
    <property type="entry name" value="S1"/>
    <property type="match status" value="1"/>
</dbReference>
<feature type="compositionally biased region" description="Low complexity" evidence="16">
    <location>
        <begin position="48"/>
        <end position="61"/>
    </location>
</feature>
<evidence type="ECO:0000256" key="7">
    <source>
        <dbReference type="ARBA" id="ARBA00022694"/>
    </source>
</evidence>
<dbReference type="GO" id="GO:0003723">
    <property type="term" value="F:RNA binding"/>
    <property type="evidence" value="ECO:0007669"/>
    <property type="project" value="UniProtKB-KW"/>
</dbReference>
<feature type="compositionally biased region" description="Basic residues" evidence="16">
    <location>
        <begin position="381"/>
        <end position="395"/>
    </location>
</feature>
<evidence type="ECO:0000256" key="12">
    <source>
        <dbReference type="ARBA" id="ARBA00022884"/>
    </source>
</evidence>
<keyword evidence="10" id="KW-0862">Zinc</keyword>
<feature type="compositionally biased region" description="Acidic residues" evidence="16">
    <location>
        <begin position="1035"/>
        <end position="1049"/>
    </location>
</feature>
<accession>A0A2W2DAZ7</accession>
<keyword evidence="7" id="KW-0819">tRNA processing</keyword>
<comment type="catalytic activity">
    <reaction evidence="13">
        <text>Endonucleolytic cleavage of single-stranded RNA in A- and U-rich regions.</text>
        <dbReference type="EC" id="3.1.26.12"/>
    </reaction>
</comment>
<feature type="compositionally biased region" description="Polar residues" evidence="16">
    <location>
        <begin position="1010"/>
        <end position="1027"/>
    </location>
</feature>
<feature type="compositionally biased region" description="Basic and acidic residues" evidence="16">
    <location>
        <begin position="465"/>
        <end position="474"/>
    </location>
</feature>
<evidence type="ECO:0000256" key="5">
    <source>
        <dbReference type="ARBA" id="ARBA00022490"/>
    </source>
</evidence>
<dbReference type="EC" id="3.1.26.12" evidence="14"/>
<protein>
    <recommendedName>
        <fullName evidence="15">Ribonuclease E</fullName>
        <ecNumber evidence="14">3.1.26.12</ecNumber>
    </recommendedName>
</protein>
<evidence type="ECO:0000256" key="10">
    <source>
        <dbReference type="ARBA" id="ARBA00022833"/>
    </source>
</evidence>
<keyword evidence="6" id="KW-0507">mRNA processing</keyword>
<evidence type="ECO:0000256" key="2">
    <source>
        <dbReference type="ARBA" id="ARBA00001947"/>
    </source>
</evidence>
<dbReference type="GO" id="GO:0046872">
    <property type="term" value="F:metal ion binding"/>
    <property type="evidence" value="ECO:0007669"/>
    <property type="project" value="UniProtKB-KW"/>
</dbReference>
<dbReference type="Pfam" id="PF10150">
    <property type="entry name" value="RNase_E_G"/>
    <property type="match status" value="1"/>
</dbReference>
<evidence type="ECO:0000256" key="4">
    <source>
        <dbReference type="ARBA" id="ARBA00005522"/>
    </source>
</evidence>
<dbReference type="EMBL" id="POTX01000109">
    <property type="protein sequence ID" value="PZF94226.1"/>
    <property type="molecule type" value="Genomic_DNA"/>
</dbReference>
<dbReference type="NCBIfam" id="TIGR00757">
    <property type="entry name" value="RNaseEG"/>
    <property type="match status" value="1"/>
</dbReference>
<dbReference type="GO" id="GO:0008033">
    <property type="term" value="P:tRNA processing"/>
    <property type="evidence" value="ECO:0007669"/>
    <property type="project" value="UniProtKB-KW"/>
</dbReference>
<keyword evidence="19" id="KW-1185">Reference proteome</keyword>
<evidence type="ECO:0000256" key="11">
    <source>
        <dbReference type="ARBA" id="ARBA00022842"/>
    </source>
</evidence>
<gene>
    <name evidence="18" type="ORF">C1I93_16860</name>
</gene>
<name>A0A2W2DAZ7_9ACTN</name>
<comment type="similarity">
    <text evidence="4">Belongs to the RNase E/G family.</text>
</comment>
<feature type="region of interest" description="Disordered" evidence="16">
    <location>
        <begin position="113"/>
        <end position="503"/>
    </location>
</feature>
<feature type="domain" description="S1 motif" evidence="17">
    <location>
        <begin position="556"/>
        <end position="639"/>
    </location>
</feature>
<dbReference type="RefSeq" id="WP_111244253.1">
    <property type="nucleotide sequence ID" value="NZ_POTX01000109.1"/>
</dbReference>
<evidence type="ECO:0000256" key="6">
    <source>
        <dbReference type="ARBA" id="ARBA00022664"/>
    </source>
</evidence>
<feature type="compositionally biased region" description="Low complexity" evidence="16">
    <location>
        <begin position="984"/>
        <end position="996"/>
    </location>
</feature>
<feature type="compositionally biased region" description="Low complexity" evidence="16">
    <location>
        <begin position="163"/>
        <end position="186"/>
    </location>
</feature>
<keyword evidence="12" id="KW-0694">RNA-binding</keyword>
<dbReference type="CDD" id="cd04453">
    <property type="entry name" value="S1_RNase_E"/>
    <property type="match status" value="1"/>
</dbReference>
<feature type="compositionally biased region" description="Basic residues" evidence="16">
    <location>
        <begin position="1054"/>
        <end position="1069"/>
    </location>
</feature>
<dbReference type="PANTHER" id="PTHR30001">
    <property type="entry name" value="RIBONUCLEASE"/>
    <property type="match status" value="1"/>
</dbReference>
<feature type="region of interest" description="Disordered" evidence="16">
    <location>
        <begin position="1"/>
        <end position="95"/>
    </location>
</feature>
<evidence type="ECO:0000313" key="19">
    <source>
        <dbReference type="Proteomes" id="UP000248627"/>
    </source>
</evidence>
<keyword evidence="5" id="KW-0963">Cytoplasm</keyword>
<feature type="region of interest" description="Disordered" evidence="16">
    <location>
        <begin position="929"/>
        <end position="1069"/>
    </location>
</feature>
<dbReference type="InterPro" id="IPR003029">
    <property type="entry name" value="S1_domain"/>
</dbReference>
<dbReference type="Proteomes" id="UP000248627">
    <property type="component" value="Unassembled WGS sequence"/>
</dbReference>
<evidence type="ECO:0000256" key="3">
    <source>
        <dbReference type="ARBA" id="ARBA00004496"/>
    </source>
</evidence>
<dbReference type="AlphaFoldDB" id="A0A2W2DAZ7"/>
<dbReference type="GO" id="GO:0006364">
    <property type="term" value="P:rRNA processing"/>
    <property type="evidence" value="ECO:0007669"/>
    <property type="project" value="TreeGrafter"/>
</dbReference>
<evidence type="ECO:0000256" key="13">
    <source>
        <dbReference type="ARBA" id="ARBA00050524"/>
    </source>
</evidence>
<comment type="cofactor">
    <cofactor evidence="1">
        <name>Mg(2+)</name>
        <dbReference type="ChEBI" id="CHEBI:18420"/>
    </cofactor>
</comment>
<dbReference type="InterPro" id="IPR019307">
    <property type="entry name" value="RNA-bd_AU-1/RNase_E/G"/>
</dbReference>
<feature type="compositionally biased region" description="Polar residues" evidence="16">
    <location>
        <begin position="245"/>
        <end position="259"/>
    </location>
</feature>
<organism evidence="18 19">
    <name type="scientific">Micromonospora endophytica</name>
    <dbReference type="NCBI Taxonomy" id="515350"/>
    <lineage>
        <taxon>Bacteria</taxon>
        <taxon>Bacillati</taxon>
        <taxon>Actinomycetota</taxon>
        <taxon>Actinomycetes</taxon>
        <taxon>Micromonosporales</taxon>
        <taxon>Micromonosporaceae</taxon>
        <taxon>Micromonospora</taxon>
    </lineage>
</organism>
<dbReference type="Gene3D" id="2.40.50.140">
    <property type="entry name" value="Nucleic acid-binding proteins"/>
    <property type="match status" value="1"/>
</dbReference>
<dbReference type="FunFam" id="2.40.50.140:FF:000066">
    <property type="entry name" value="Ribonuclease E"/>
    <property type="match status" value="1"/>
</dbReference>
<evidence type="ECO:0000313" key="18">
    <source>
        <dbReference type="EMBL" id="PZF94226.1"/>
    </source>
</evidence>
<keyword evidence="8" id="KW-0479">Metal-binding</keyword>
<evidence type="ECO:0000256" key="14">
    <source>
        <dbReference type="ARBA" id="ARBA00066879"/>
    </source>
</evidence>
<evidence type="ECO:0000259" key="17">
    <source>
        <dbReference type="PROSITE" id="PS50126"/>
    </source>
</evidence>
<feature type="compositionally biased region" description="Low complexity" evidence="16">
    <location>
        <begin position="24"/>
        <end position="36"/>
    </location>
</feature>
<proteinExistence type="inferred from homology"/>
<feature type="compositionally biased region" description="Low complexity" evidence="16">
    <location>
        <begin position="201"/>
        <end position="244"/>
    </location>
</feature>
<dbReference type="GO" id="GO:0005737">
    <property type="term" value="C:cytoplasm"/>
    <property type="evidence" value="ECO:0007669"/>
    <property type="project" value="UniProtKB-SubCell"/>
</dbReference>
<dbReference type="GO" id="GO:0008995">
    <property type="term" value="F:ribonuclease E activity"/>
    <property type="evidence" value="ECO:0007669"/>
    <property type="project" value="UniProtKB-EC"/>
</dbReference>